<comment type="subcellular location">
    <subcellularLocation>
        <location evidence="6">Cytoplasm</location>
    </subcellularLocation>
</comment>
<feature type="binding site" evidence="6">
    <location>
        <position position="181"/>
    </location>
    <ligand>
        <name>NAD(+)</name>
        <dbReference type="ChEBI" id="CHEBI:57540"/>
    </ligand>
</feature>
<dbReference type="PANTHER" id="PTHR20275">
    <property type="entry name" value="NAD KINASE"/>
    <property type="match status" value="1"/>
</dbReference>
<keyword evidence="6" id="KW-0067">ATP-binding</keyword>
<dbReference type="InterPro" id="IPR017438">
    <property type="entry name" value="ATP-NAD_kinase_N"/>
</dbReference>
<proteinExistence type="inferred from homology"/>
<comment type="caution">
    <text evidence="6">Lacks conserved residue(s) required for the propagation of feature annotation.</text>
</comment>
<dbReference type="Pfam" id="PF20143">
    <property type="entry name" value="NAD_kinase_C"/>
    <property type="match status" value="1"/>
</dbReference>
<dbReference type="Gene3D" id="3.40.50.10330">
    <property type="entry name" value="Probable inorganic polyphosphate/atp-NAD kinase, domain 1"/>
    <property type="match status" value="1"/>
</dbReference>
<evidence type="ECO:0000313" key="7">
    <source>
        <dbReference type="EMBL" id="MDM5147789.1"/>
    </source>
</evidence>
<dbReference type="InterPro" id="IPR002504">
    <property type="entry name" value="NADK"/>
</dbReference>
<evidence type="ECO:0000256" key="6">
    <source>
        <dbReference type="HAMAP-Rule" id="MF_00361"/>
    </source>
</evidence>
<feature type="active site" description="Proton acceptor" evidence="6">
    <location>
        <position position="75"/>
    </location>
</feature>
<evidence type="ECO:0000256" key="4">
    <source>
        <dbReference type="ARBA" id="ARBA00023027"/>
    </source>
</evidence>
<accession>A0ABT7QM51</accession>
<dbReference type="PANTHER" id="PTHR20275:SF0">
    <property type="entry name" value="NAD KINASE"/>
    <property type="match status" value="1"/>
</dbReference>
<evidence type="ECO:0000256" key="1">
    <source>
        <dbReference type="ARBA" id="ARBA00022679"/>
    </source>
</evidence>
<keyword evidence="1 6" id="KW-0808">Transferase</keyword>
<dbReference type="Pfam" id="PF01513">
    <property type="entry name" value="NAD_kinase"/>
    <property type="match status" value="1"/>
</dbReference>
<feature type="binding site" evidence="6">
    <location>
        <begin position="151"/>
        <end position="152"/>
    </location>
    <ligand>
        <name>NAD(+)</name>
        <dbReference type="ChEBI" id="CHEBI:57540"/>
    </ligand>
</feature>
<evidence type="ECO:0000256" key="2">
    <source>
        <dbReference type="ARBA" id="ARBA00022777"/>
    </source>
</evidence>
<gene>
    <name evidence="6" type="primary">nadK</name>
    <name evidence="7" type="ORF">NQX30_05335</name>
</gene>
<protein>
    <recommendedName>
        <fullName evidence="6">NAD kinase</fullName>
        <ecNumber evidence="6">2.7.1.23</ecNumber>
    </recommendedName>
    <alternativeName>
        <fullName evidence="6">ATP-dependent NAD kinase</fullName>
    </alternativeName>
</protein>
<dbReference type="InterPro" id="IPR017437">
    <property type="entry name" value="ATP-NAD_kinase_PpnK-typ_C"/>
</dbReference>
<feature type="binding site" evidence="6">
    <location>
        <begin position="75"/>
        <end position="76"/>
    </location>
    <ligand>
        <name>NAD(+)</name>
        <dbReference type="ChEBI" id="CHEBI:57540"/>
    </ligand>
</feature>
<dbReference type="Gene3D" id="2.60.200.30">
    <property type="entry name" value="Probable inorganic polyphosphate/atp-NAD kinase, domain 2"/>
    <property type="match status" value="1"/>
</dbReference>
<keyword evidence="4 6" id="KW-0520">NAD</keyword>
<reference evidence="7" key="1">
    <citation type="submission" date="2022-08" db="EMBL/GenBank/DDBJ databases">
        <authorList>
            <person name="Dzunkova M."/>
            <person name="La Clair J."/>
            <person name="Tyml T."/>
            <person name="Doud D."/>
            <person name="Schulz F."/>
            <person name="Piquer S."/>
            <person name="Porcel Sanchis D."/>
            <person name="Osborn A."/>
            <person name="Robinson D."/>
            <person name="Louie K.B."/>
            <person name="Bowen B.P."/>
            <person name="Bowers R."/>
            <person name="Lee J."/>
            <person name="Arnau Llombart V."/>
            <person name="Diaz Villanueva W."/>
            <person name="Gosliner T."/>
            <person name="Northen T."/>
            <person name="Cheng J.-F."/>
            <person name="Burkart M.D."/>
            <person name="Woyke T."/>
        </authorList>
    </citation>
    <scope>NUCLEOTIDE SEQUENCE</scope>
    <source>
        <strain evidence="7">Df01</strain>
    </source>
</reference>
<name>A0ABT7QM51_9GAMM</name>
<dbReference type="InterPro" id="IPR016064">
    <property type="entry name" value="NAD/diacylglycerol_kinase_sf"/>
</dbReference>
<organism evidence="7 8">
    <name type="scientific">Candidatus Doriopsillibacter californiensis</name>
    <dbReference type="NCBI Taxonomy" id="2970740"/>
    <lineage>
        <taxon>Bacteria</taxon>
        <taxon>Pseudomonadati</taxon>
        <taxon>Pseudomonadota</taxon>
        <taxon>Gammaproteobacteria</taxon>
        <taxon>Candidatus Tethybacterales</taxon>
        <taxon>Candidatus Persebacteraceae</taxon>
        <taxon>Candidatus Doriopsillibacter</taxon>
    </lineage>
</organism>
<dbReference type="GO" id="GO:0016301">
    <property type="term" value="F:kinase activity"/>
    <property type="evidence" value="ECO:0007669"/>
    <property type="project" value="UniProtKB-KW"/>
</dbReference>
<dbReference type="SUPFAM" id="SSF111331">
    <property type="entry name" value="NAD kinase/diacylglycerol kinase-like"/>
    <property type="match status" value="1"/>
</dbReference>
<dbReference type="EMBL" id="JANQAO010000003">
    <property type="protein sequence ID" value="MDM5147789.1"/>
    <property type="molecule type" value="Genomic_DNA"/>
</dbReference>
<comment type="similarity">
    <text evidence="6">Belongs to the NAD kinase family.</text>
</comment>
<dbReference type="Proteomes" id="UP001168167">
    <property type="component" value="Unassembled WGS sequence"/>
</dbReference>
<comment type="cofactor">
    <cofactor evidence="6">
        <name>a divalent metal cation</name>
        <dbReference type="ChEBI" id="CHEBI:60240"/>
    </cofactor>
</comment>
<keyword evidence="6" id="KW-0547">Nucleotide-binding</keyword>
<comment type="catalytic activity">
    <reaction evidence="5 6">
        <text>NAD(+) + ATP = ADP + NADP(+) + H(+)</text>
        <dbReference type="Rhea" id="RHEA:18629"/>
        <dbReference type="ChEBI" id="CHEBI:15378"/>
        <dbReference type="ChEBI" id="CHEBI:30616"/>
        <dbReference type="ChEBI" id="CHEBI:57540"/>
        <dbReference type="ChEBI" id="CHEBI:58349"/>
        <dbReference type="ChEBI" id="CHEBI:456216"/>
        <dbReference type="EC" id="2.7.1.23"/>
    </reaction>
</comment>
<feature type="binding site" evidence="6">
    <location>
        <position position="80"/>
    </location>
    <ligand>
        <name>NAD(+)</name>
        <dbReference type="ChEBI" id="CHEBI:57540"/>
    </ligand>
</feature>
<evidence type="ECO:0000313" key="8">
    <source>
        <dbReference type="Proteomes" id="UP001168167"/>
    </source>
</evidence>
<keyword evidence="3 6" id="KW-0521">NADP</keyword>
<keyword evidence="8" id="KW-1185">Reference proteome</keyword>
<feature type="binding site" evidence="6">
    <location>
        <position position="179"/>
    </location>
    <ligand>
        <name>NAD(+)</name>
        <dbReference type="ChEBI" id="CHEBI:57540"/>
    </ligand>
</feature>
<keyword evidence="6" id="KW-0963">Cytoplasm</keyword>
<comment type="function">
    <text evidence="6">Involved in the regulation of the intracellular balance of NAD and NADP, and is a key enzyme in the biosynthesis of NADP. Catalyzes specifically the phosphorylation on 2'-hydroxyl of the adenosine moiety of NAD to yield NADP.</text>
</comment>
<comment type="caution">
    <text evidence="7">The sequence shown here is derived from an EMBL/GenBank/DDBJ whole genome shotgun (WGS) entry which is preliminary data.</text>
</comment>
<dbReference type="EC" id="2.7.1.23" evidence="6"/>
<evidence type="ECO:0000256" key="5">
    <source>
        <dbReference type="ARBA" id="ARBA00047925"/>
    </source>
</evidence>
<evidence type="ECO:0000256" key="3">
    <source>
        <dbReference type="ARBA" id="ARBA00022857"/>
    </source>
</evidence>
<keyword evidence="2 6" id="KW-0418">Kinase</keyword>
<dbReference type="HAMAP" id="MF_00361">
    <property type="entry name" value="NAD_kinase"/>
    <property type="match status" value="1"/>
</dbReference>
<sequence length="293" mass="31437">MTLRRIACLGRSKQALPARELLSVVTKLSAQGIEVLFESRLAAHCDADAIKNSGVTVLSMSEVRQAEIAVVLGGDGTFLRAARHCAPLGIPLAGVNLGHLGFLTDIAYEDMRHALLDIIGGAHQLEKRFILAAQVERNGKVLEESGTIAINDIVFSRGEAGVLLGLRVSINGALAYDLRADGLIVSTPSGSTAYALAAGGPIVAPNLKAVLLVPLCPHALTYRPLALNAAGMDVTVEITKSKTAQLHLDGDLRVPLDKGDIVRVRRYAKPLRLYHPQSYDYFATLRQKLHWGN</sequence>
<reference evidence="7" key="2">
    <citation type="journal article" date="2023" name="Microbiome">
        <title>Synthase-selected sorting approach identifies a beta-lactone synthase in a nudibranch symbiotic bacterium.</title>
        <authorList>
            <person name="Dzunkova M."/>
            <person name="La Clair J.J."/>
            <person name="Tyml T."/>
            <person name="Doud D."/>
            <person name="Schulz F."/>
            <person name="Piquer-Esteban S."/>
            <person name="Porcel Sanchis D."/>
            <person name="Osborn A."/>
            <person name="Robinson D."/>
            <person name="Louie K.B."/>
            <person name="Bowen B.P."/>
            <person name="Bowers R.M."/>
            <person name="Lee J."/>
            <person name="Arnau V."/>
            <person name="Diaz-Villanueva W."/>
            <person name="Stepanauskas R."/>
            <person name="Gosliner T."/>
            <person name="Date S.V."/>
            <person name="Northen T.R."/>
            <person name="Cheng J.F."/>
            <person name="Burkart M.D."/>
            <person name="Woyke T."/>
        </authorList>
    </citation>
    <scope>NUCLEOTIDE SEQUENCE</scope>
    <source>
        <strain evidence="7">Df01</strain>
    </source>
</reference>